<evidence type="ECO:0000313" key="12">
    <source>
        <dbReference type="EMBL" id="KAF2657927.1"/>
    </source>
</evidence>
<evidence type="ECO:0000256" key="9">
    <source>
        <dbReference type="ARBA" id="ARBA00023295"/>
    </source>
</evidence>
<dbReference type="PANTHER" id="PTHR12145:SF36">
    <property type="entry name" value="MANNAN ENDO-1,6-ALPHA-MANNOSIDASE DCW1"/>
    <property type="match status" value="1"/>
</dbReference>
<dbReference type="EMBL" id="MU004320">
    <property type="protein sequence ID" value="KAF2657927.1"/>
    <property type="molecule type" value="Genomic_DNA"/>
</dbReference>
<evidence type="ECO:0000256" key="7">
    <source>
        <dbReference type="ARBA" id="ARBA00023136"/>
    </source>
</evidence>
<feature type="compositionally biased region" description="Low complexity" evidence="10">
    <location>
        <begin position="459"/>
        <end position="475"/>
    </location>
</feature>
<feature type="compositionally biased region" description="Low complexity" evidence="10">
    <location>
        <begin position="407"/>
        <end position="436"/>
    </location>
</feature>
<dbReference type="PANTHER" id="PTHR12145">
    <property type="entry name" value="MANNAN ENDO-1,6-ALPHA-MANNOSIDASE DCW1"/>
    <property type="match status" value="1"/>
</dbReference>
<evidence type="ECO:0000256" key="2">
    <source>
        <dbReference type="ARBA" id="ARBA00004308"/>
    </source>
</evidence>
<dbReference type="OrthoDB" id="4187847at2759"/>
<dbReference type="InterPro" id="IPR008928">
    <property type="entry name" value="6-hairpin_glycosidase_sf"/>
</dbReference>
<feature type="signal peptide" evidence="11">
    <location>
        <begin position="1"/>
        <end position="20"/>
    </location>
</feature>
<comment type="similarity">
    <text evidence="3">Belongs to the glycosyl hydrolase 76 family.</text>
</comment>
<dbReference type="GO" id="GO:0008496">
    <property type="term" value="F:mannan endo-1,6-alpha-mannosidase activity"/>
    <property type="evidence" value="ECO:0007669"/>
    <property type="project" value="UniProtKB-EC"/>
</dbReference>
<proteinExistence type="inferred from homology"/>
<name>A0A6A6TF98_9PLEO</name>
<dbReference type="Pfam" id="PF03663">
    <property type="entry name" value="Glyco_hydro_76"/>
    <property type="match status" value="1"/>
</dbReference>
<protein>
    <recommendedName>
        <fullName evidence="4">mannan endo-1,6-alpha-mannosidase</fullName>
        <ecNumber evidence="4">3.2.1.101</ecNumber>
    </recommendedName>
</protein>
<evidence type="ECO:0000256" key="4">
    <source>
        <dbReference type="ARBA" id="ARBA00012350"/>
    </source>
</evidence>
<dbReference type="Proteomes" id="UP000799324">
    <property type="component" value="Unassembled WGS sequence"/>
</dbReference>
<keyword evidence="5 11" id="KW-0732">Signal</keyword>
<dbReference type="InterPro" id="IPR014480">
    <property type="entry name" value="Mannan-1_6-alpha_mannosidase"/>
</dbReference>
<evidence type="ECO:0000256" key="1">
    <source>
        <dbReference type="ARBA" id="ARBA00001452"/>
    </source>
</evidence>
<keyword evidence="8" id="KW-0325">Glycoprotein</keyword>
<comment type="catalytic activity">
    <reaction evidence="1">
        <text>Random hydrolysis of (1-&gt;6)-alpha-D-mannosidic linkages in unbranched (1-&gt;6)-mannans.</text>
        <dbReference type="EC" id="3.2.1.101"/>
    </reaction>
</comment>
<evidence type="ECO:0000256" key="10">
    <source>
        <dbReference type="SAM" id="MobiDB-lite"/>
    </source>
</evidence>
<evidence type="ECO:0000256" key="6">
    <source>
        <dbReference type="ARBA" id="ARBA00022801"/>
    </source>
</evidence>
<dbReference type="SUPFAM" id="SSF48208">
    <property type="entry name" value="Six-hairpin glycosidases"/>
    <property type="match status" value="1"/>
</dbReference>
<feature type="chain" id="PRO_5025549911" description="mannan endo-1,6-alpha-mannosidase" evidence="11">
    <location>
        <begin position="21"/>
        <end position="579"/>
    </location>
</feature>
<keyword evidence="6 12" id="KW-0378">Hydrolase</keyword>
<dbReference type="GO" id="GO:0012505">
    <property type="term" value="C:endomembrane system"/>
    <property type="evidence" value="ECO:0007669"/>
    <property type="project" value="UniProtKB-SubCell"/>
</dbReference>
<evidence type="ECO:0000313" key="13">
    <source>
        <dbReference type="Proteomes" id="UP000799324"/>
    </source>
</evidence>
<dbReference type="GO" id="GO:0009272">
    <property type="term" value="P:fungal-type cell wall biogenesis"/>
    <property type="evidence" value="ECO:0007669"/>
    <property type="project" value="TreeGrafter"/>
</dbReference>
<feature type="compositionally biased region" description="Polar residues" evidence="10">
    <location>
        <begin position="437"/>
        <end position="447"/>
    </location>
</feature>
<organism evidence="12 13">
    <name type="scientific">Lophiostoma macrostomum CBS 122681</name>
    <dbReference type="NCBI Taxonomy" id="1314788"/>
    <lineage>
        <taxon>Eukaryota</taxon>
        <taxon>Fungi</taxon>
        <taxon>Dikarya</taxon>
        <taxon>Ascomycota</taxon>
        <taxon>Pezizomycotina</taxon>
        <taxon>Dothideomycetes</taxon>
        <taxon>Pleosporomycetidae</taxon>
        <taxon>Pleosporales</taxon>
        <taxon>Lophiostomataceae</taxon>
        <taxon>Lophiostoma</taxon>
    </lineage>
</organism>
<evidence type="ECO:0000256" key="11">
    <source>
        <dbReference type="SAM" id="SignalP"/>
    </source>
</evidence>
<evidence type="ECO:0000256" key="5">
    <source>
        <dbReference type="ARBA" id="ARBA00022729"/>
    </source>
</evidence>
<keyword evidence="7" id="KW-0472">Membrane</keyword>
<dbReference type="EC" id="3.2.1.101" evidence="4"/>
<evidence type="ECO:0000256" key="3">
    <source>
        <dbReference type="ARBA" id="ARBA00009699"/>
    </source>
</evidence>
<dbReference type="AlphaFoldDB" id="A0A6A6TF98"/>
<comment type="subcellular location">
    <subcellularLocation>
        <location evidence="2">Endomembrane system</location>
    </subcellularLocation>
</comment>
<dbReference type="InterPro" id="IPR005198">
    <property type="entry name" value="Glyco_hydro_76"/>
</dbReference>
<keyword evidence="9" id="KW-0326">Glycosidase</keyword>
<dbReference type="Gene3D" id="1.50.10.20">
    <property type="match status" value="1"/>
</dbReference>
<sequence length="579" mass="61848">MRFSSSLGAVLLPFVVLVGGIDFNPDDEASIKTVTRQYAYGLMSYYVNNATGTAPQDIGVFPKPPHYWWEAGAAWGGMVEYTQLTGDTSHEQTLQQALVANYGPNNDILLPWRKDQEGNDDQAFWALTIMSALEYQFPEPGSSAPATYLQVAENAFNNIVGRWDTTSCNGGLKWQIYPENDYGYDYKNSISNGATFALAARLARYTGNQTYVDWAIKIWDWQKAVGLMSDKYEVFDGSNDKKNCSDFDHTEWSYNVGVYLHGAAVMYNYTKGDETWKKHTSGLLEHIATTFFKPYDNATDIMFEKTCETFGKCNIDQLSFKAYLARFLSKTAIMAPFTKEQVTTWLRTSAIGAAKSCAGKDESACGSKWYLGGWDGTSGVGQQLSALEVTQALLTLQKDVVPGTGGNNTSPSSSTIPGASSTSSVVVGSSTGIPSTQLATQTSSTVTSTNMTAVITSATPSSIPASSNSVSAASTGAGGNLDQEPVAGPTSTSCTRTSNTTIYVPPSSSSKCSTSSTTTIYVPPTIPAVSTHSANATISVPPPASTTGPEQFPGTATNNRVATLTIVVAALIVAISLMS</sequence>
<gene>
    <name evidence="12" type="ORF">K491DRAFT_308283</name>
</gene>
<evidence type="ECO:0000256" key="8">
    <source>
        <dbReference type="ARBA" id="ARBA00023180"/>
    </source>
</evidence>
<dbReference type="FunFam" id="1.50.10.20:FF:000006">
    <property type="entry name" value="Mannan endo-1,6-alpha-mannosidase"/>
    <property type="match status" value="1"/>
</dbReference>
<dbReference type="GO" id="GO:0016052">
    <property type="term" value="P:carbohydrate catabolic process"/>
    <property type="evidence" value="ECO:0007669"/>
    <property type="project" value="InterPro"/>
</dbReference>
<feature type="region of interest" description="Disordered" evidence="10">
    <location>
        <begin position="459"/>
        <end position="498"/>
    </location>
</feature>
<feature type="region of interest" description="Disordered" evidence="10">
    <location>
        <begin position="400"/>
        <end position="447"/>
    </location>
</feature>
<reference evidence="12" key="1">
    <citation type="journal article" date="2020" name="Stud. Mycol.">
        <title>101 Dothideomycetes genomes: a test case for predicting lifestyles and emergence of pathogens.</title>
        <authorList>
            <person name="Haridas S."/>
            <person name="Albert R."/>
            <person name="Binder M."/>
            <person name="Bloem J."/>
            <person name="Labutti K."/>
            <person name="Salamov A."/>
            <person name="Andreopoulos B."/>
            <person name="Baker S."/>
            <person name="Barry K."/>
            <person name="Bills G."/>
            <person name="Bluhm B."/>
            <person name="Cannon C."/>
            <person name="Castanera R."/>
            <person name="Culley D."/>
            <person name="Daum C."/>
            <person name="Ezra D."/>
            <person name="Gonzalez J."/>
            <person name="Henrissat B."/>
            <person name="Kuo A."/>
            <person name="Liang C."/>
            <person name="Lipzen A."/>
            <person name="Lutzoni F."/>
            <person name="Magnuson J."/>
            <person name="Mondo S."/>
            <person name="Nolan M."/>
            <person name="Ohm R."/>
            <person name="Pangilinan J."/>
            <person name="Park H.-J."/>
            <person name="Ramirez L."/>
            <person name="Alfaro M."/>
            <person name="Sun H."/>
            <person name="Tritt A."/>
            <person name="Yoshinaga Y."/>
            <person name="Zwiers L.-H."/>
            <person name="Turgeon B."/>
            <person name="Goodwin S."/>
            <person name="Spatafora J."/>
            <person name="Crous P."/>
            <person name="Grigoriev I."/>
        </authorList>
    </citation>
    <scope>NUCLEOTIDE SEQUENCE</scope>
    <source>
        <strain evidence="12">CBS 122681</strain>
    </source>
</reference>
<accession>A0A6A6TF98</accession>
<keyword evidence="13" id="KW-1185">Reference proteome</keyword>